<accession>A0A803KR01</accession>
<name>A0A803KR01_CHEQI</name>
<protein>
    <submittedName>
        <fullName evidence="2">Uncharacterized protein</fullName>
    </submittedName>
</protein>
<evidence type="ECO:0000313" key="3">
    <source>
        <dbReference type="Proteomes" id="UP000596660"/>
    </source>
</evidence>
<proteinExistence type="predicted"/>
<dbReference type="EnsemblPlants" id="AUR62001457-RA">
    <property type="protein sequence ID" value="AUR62001457-RA:cds"/>
    <property type="gene ID" value="AUR62001457"/>
</dbReference>
<reference evidence="2" key="1">
    <citation type="journal article" date="2017" name="Nature">
        <title>The genome of Chenopodium quinoa.</title>
        <authorList>
            <person name="Jarvis D.E."/>
            <person name="Ho Y.S."/>
            <person name="Lightfoot D.J."/>
            <person name="Schmoeckel S.M."/>
            <person name="Li B."/>
            <person name="Borm T.J.A."/>
            <person name="Ohyanagi H."/>
            <person name="Mineta K."/>
            <person name="Michell C.T."/>
            <person name="Saber N."/>
            <person name="Kharbatia N.M."/>
            <person name="Rupper R.R."/>
            <person name="Sharp A.R."/>
            <person name="Dally N."/>
            <person name="Boughton B.A."/>
            <person name="Woo Y.H."/>
            <person name="Gao G."/>
            <person name="Schijlen E.G.W.M."/>
            <person name="Guo X."/>
            <person name="Momin A.A."/>
            <person name="Negrao S."/>
            <person name="Al-Babili S."/>
            <person name="Gehring C."/>
            <person name="Roessner U."/>
            <person name="Jung C."/>
            <person name="Murphy K."/>
            <person name="Arold S.T."/>
            <person name="Gojobori T."/>
            <person name="van der Linden C.G."/>
            <person name="van Loo E.N."/>
            <person name="Jellen E.N."/>
            <person name="Maughan P.J."/>
            <person name="Tester M."/>
        </authorList>
    </citation>
    <scope>NUCLEOTIDE SEQUENCE [LARGE SCALE GENOMIC DNA]</scope>
    <source>
        <strain evidence="2">cv. PI 614886</strain>
    </source>
</reference>
<keyword evidence="3" id="KW-1185">Reference proteome</keyword>
<dbReference type="Gramene" id="AUR62001457-RA">
    <property type="protein sequence ID" value="AUR62001457-RA:cds"/>
    <property type="gene ID" value="AUR62001457"/>
</dbReference>
<dbReference type="Proteomes" id="UP000596660">
    <property type="component" value="Unplaced"/>
</dbReference>
<keyword evidence="1" id="KW-0812">Transmembrane</keyword>
<keyword evidence="1" id="KW-1133">Transmembrane helix</keyword>
<keyword evidence="1" id="KW-0472">Membrane</keyword>
<evidence type="ECO:0000313" key="2">
    <source>
        <dbReference type="EnsemblPlants" id="AUR62001457-RA:cds"/>
    </source>
</evidence>
<organism evidence="2 3">
    <name type="scientific">Chenopodium quinoa</name>
    <name type="common">Quinoa</name>
    <dbReference type="NCBI Taxonomy" id="63459"/>
    <lineage>
        <taxon>Eukaryota</taxon>
        <taxon>Viridiplantae</taxon>
        <taxon>Streptophyta</taxon>
        <taxon>Embryophyta</taxon>
        <taxon>Tracheophyta</taxon>
        <taxon>Spermatophyta</taxon>
        <taxon>Magnoliopsida</taxon>
        <taxon>eudicotyledons</taxon>
        <taxon>Gunneridae</taxon>
        <taxon>Pentapetalae</taxon>
        <taxon>Caryophyllales</taxon>
        <taxon>Chenopodiaceae</taxon>
        <taxon>Chenopodioideae</taxon>
        <taxon>Atripliceae</taxon>
        <taxon>Chenopodium</taxon>
    </lineage>
</organism>
<sequence>MMIMSFVLCLGVWILLLPLPLSIRRLGIDFIDQDLLFMFLVMLQKEIIWKFLDRLMRYLFNQLKMPDFMMKYVFMGILSVVQGIALIQSSLIRYPINSLTTFVV</sequence>
<evidence type="ECO:0000256" key="1">
    <source>
        <dbReference type="SAM" id="Phobius"/>
    </source>
</evidence>
<dbReference type="AlphaFoldDB" id="A0A803KR01"/>
<feature type="transmembrane region" description="Helical" evidence="1">
    <location>
        <begin position="72"/>
        <end position="92"/>
    </location>
</feature>
<feature type="transmembrane region" description="Helical" evidence="1">
    <location>
        <begin position="35"/>
        <end position="52"/>
    </location>
</feature>
<reference evidence="2" key="2">
    <citation type="submission" date="2021-03" db="UniProtKB">
        <authorList>
            <consortium name="EnsemblPlants"/>
        </authorList>
    </citation>
    <scope>IDENTIFICATION</scope>
</reference>